<gene>
    <name evidence="1" type="ORF">JDA50_05505</name>
</gene>
<accession>K9CD11</accession>
<dbReference type="EMBL" id="JAEFCT010000003">
    <property type="protein sequence ID" value="MBK1443900.1"/>
    <property type="molecule type" value="Genomic_DNA"/>
</dbReference>
<dbReference type="AlphaFoldDB" id="A0A1C2RWF1"/>
<evidence type="ECO:0000313" key="2">
    <source>
        <dbReference type="Proteomes" id="UP000660083"/>
    </source>
</evidence>
<dbReference type="Proteomes" id="UP000660083">
    <property type="component" value="Unassembled WGS sequence"/>
</dbReference>
<proteinExistence type="predicted"/>
<comment type="caution">
    <text evidence="1">The sequence shown here is derived from an EMBL/GenBank/DDBJ whole genome shotgun (WGS) entry which is preliminary data.</text>
</comment>
<organism evidence="1 2">
    <name type="scientific">Acinetobacter pittii</name>
    <name type="common">Acinetobacter genomosp. 3</name>
    <dbReference type="NCBI Taxonomy" id="48296"/>
    <lineage>
        <taxon>Bacteria</taxon>
        <taxon>Pseudomonadati</taxon>
        <taxon>Pseudomonadota</taxon>
        <taxon>Gammaproteobacteria</taxon>
        <taxon>Moraxellales</taxon>
        <taxon>Moraxellaceae</taxon>
        <taxon>Acinetobacter</taxon>
        <taxon>Acinetobacter calcoaceticus/baumannii complex</taxon>
    </lineage>
</organism>
<reference evidence="1" key="1">
    <citation type="submission" date="2020-12" db="EMBL/GenBank/DDBJ databases">
        <authorList>
            <person name="Chopjitt P."/>
        </authorList>
    </citation>
    <scope>NUCLEOTIDE SEQUENCE</scope>
    <source>
        <strain evidence="1">AP1</strain>
    </source>
</reference>
<name>A0A1C2RWF1_ACIPI</name>
<protein>
    <submittedName>
        <fullName evidence="1">Uncharacterized protein</fullName>
    </submittedName>
</protein>
<evidence type="ECO:0000313" key="1">
    <source>
        <dbReference type="EMBL" id="MBK1443900.1"/>
    </source>
</evidence>
<accession>A0A1C2RWF1</accession>
<sequence length="109" mass="13236">MDNNNNTHKVHLLLYIWDRQNLDQSNNWAVAYKTIEMPFIPFIGLEIDFPFERNQKIKSIKWSMESNSFSCTLQDEFSRCGIDDPMFDEWLEYYKDHEWFIEGPYPKTE</sequence>
<dbReference type="RefSeq" id="WP_002115115.1">
    <property type="nucleotide sequence ID" value="NZ_AMST01000017.1"/>
</dbReference>